<dbReference type="Pfam" id="PF13480">
    <property type="entry name" value="Acetyltransf_6"/>
    <property type="match status" value="1"/>
</dbReference>
<feature type="domain" description="BioF2-like acetyltransferase" evidence="1">
    <location>
        <begin position="107"/>
        <end position="250"/>
    </location>
</feature>
<dbReference type="SUPFAM" id="SSF55729">
    <property type="entry name" value="Acyl-CoA N-acyltransferases (Nat)"/>
    <property type="match status" value="1"/>
</dbReference>
<dbReference type="HOGENOM" id="CLU_046277_3_0_5"/>
<keyword evidence="3" id="KW-1185">Reference proteome</keyword>
<proteinExistence type="predicted"/>
<gene>
    <name evidence="2" type="ordered locus">Mnod_3442</name>
</gene>
<evidence type="ECO:0000313" key="3">
    <source>
        <dbReference type="Proteomes" id="UP000008207"/>
    </source>
</evidence>
<dbReference type="eggNOG" id="COG5653">
    <property type="taxonomic scope" value="Bacteria"/>
</dbReference>
<dbReference type="InterPro" id="IPR038740">
    <property type="entry name" value="BioF2-like_GNAT_dom"/>
</dbReference>
<dbReference type="Proteomes" id="UP000008207">
    <property type="component" value="Chromosome"/>
</dbReference>
<dbReference type="InterPro" id="IPR016181">
    <property type="entry name" value="Acyl_CoA_acyltransferase"/>
</dbReference>
<name>B8IMG9_METNO</name>
<dbReference type="STRING" id="460265.Mnod_3442"/>
<accession>B8IMG9</accession>
<protein>
    <submittedName>
        <fullName evidence="2">Protein involved in cellulose biosynthesis (CelD)-like protein</fullName>
    </submittedName>
</protein>
<dbReference type="KEGG" id="mno:Mnod_3442"/>
<sequence>MLLWPLVRRRLGPYVVLQTLGDPATQYSDALVERCANREPWIEAAWNALTSLAGIDAVLLRGVRADAAVAPVLAARCGHFVTRREEAPFCDFRPDARGGPVRRRSGRTLNTLRRHRRDLAEHGAVVFEIIGDPAGRVAAMREALRLKQAWLSRTNRISAGYAHPANQFFLETLATDPDFFAARITVGGETAAVEAGIVRNGIYASLVQSYDSRFAEHGPGRLLFWHMVEHAAEIGIEVLDFLAPSYPHKREWANDAMPVSDYAIPLRIWGRGVVTYIKHIRPRAKTCVERLRRLRRSP</sequence>
<evidence type="ECO:0000313" key="2">
    <source>
        <dbReference type="EMBL" id="ACL58355.1"/>
    </source>
</evidence>
<evidence type="ECO:0000259" key="1">
    <source>
        <dbReference type="Pfam" id="PF13480"/>
    </source>
</evidence>
<dbReference type="AlphaFoldDB" id="B8IMG9"/>
<dbReference type="EMBL" id="CP001349">
    <property type="protein sequence ID" value="ACL58355.1"/>
    <property type="molecule type" value="Genomic_DNA"/>
</dbReference>
<reference evidence="2 3" key="1">
    <citation type="submission" date="2009-01" db="EMBL/GenBank/DDBJ databases">
        <title>Complete sequence of chromosome of Methylobacterium nodulans ORS 2060.</title>
        <authorList>
            <consortium name="US DOE Joint Genome Institute"/>
            <person name="Lucas S."/>
            <person name="Copeland A."/>
            <person name="Lapidus A."/>
            <person name="Glavina del Rio T."/>
            <person name="Dalin E."/>
            <person name="Tice H."/>
            <person name="Bruce D."/>
            <person name="Goodwin L."/>
            <person name="Pitluck S."/>
            <person name="Sims D."/>
            <person name="Brettin T."/>
            <person name="Detter J.C."/>
            <person name="Han C."/>
            <person name="Larimer F."/>
            <person name="Land M."/>
            <person name="Hauser L."/>
            <person name="Kyrpides N."/>
            <person name="Ivanova N."/>
            <person name="Marx C.J."/>
            <person name="Richardson P."/>
        </authorList>
    </citation>
    <scope>NUCLEOTIDE SEQUENCE [LARGE SCALE GENOMIC DNA]</scope>
    <source>
        <strain evidence="3">LMG 21967 / CNCM I-2342 / ORS 2060</strain>
    </source>
</reference>
<organism evidence="2 3">
    <name type="scientific">Methylobacterium nodulans (strain LMG 21967 / CNCM I-2342 / ORS 2060)</name>
    <dbReference type="NCBI Taxonomy" id="460265"/>
    <lineage>
        <taxon>Bacteria</taxon>
        <taxon>Pseudomonadati</taxon>
        <taxon>Pseudomonadota</taxon>
        <taxon>Alphaproteobacteria</taxon>
        <taxon>Hyphomicrobiales</taxon>
        <taxon>Methylobacteriaceae</taxon>
        <taxon>Methylobacterium</taxon>
    </lineage>
</organism>